<dbReference type="InterPro" id="IPR027443">
    <property type="entry name" value="IPNS-like_sf"/>
</dbReference>
<dbReference type="Proteomes" id="UP000559256">
    <property type="component" value="Unassembled WGS sequence"/>
</dbReference>
<comment type="caution">
    <text evidence="3">The sequence shown here is derived from an EMBL/GenBank/DDBJ whole genome shotgun (WGS) entry which is preliminary data.</text>
</comment>
<dbReference type="AlphaFoldDB" id="A0A8H5LPV0"/>
<organism evidence="3 4">
    <name type="scientific">Tetrapyrgos nigripes</name>
    <dbReference type="NCBI Taxonomy" id="182062"/>
    <lineage>
        <taxon>Eukaryota</taxon>
        <taxon>Fungi</taxon>
        <taxon>Dikarya</taxon>
        <taxon>Basidiomycota</taxon>
        <taxon>Agaricomycotina</taxon>
        <taxon>Agaricomycetes</taxon>
        <taxon>Agaricomycetidae</taxon>
        <taxon>Agaricales</taxon>
        <taxon>Marasmiineae</taxon>
        <taxon>Marasmiaceae</taxon>
        <taxon>Tetrapyrgos</taxon>
    </lineage>
</organism>
<keyword evidence="1" id="KW-0479">Metal-binding</keyword>
<gene>
    <name evidence="3" type="ORF">D9758_010995</name>
</gene>
<dbReference type="InterPro" id="IPR005123">
    <property type="entry name" value="Oxoglu/Fe-dep_dioxygenase_dom"/>
</dbReference>
<dbReference type="InterPro" id="IPR026992">
    <property type="entry name" value="DIOX_N"/>
</dbReference>
<sequence length="373" mass="41949">MSDTNFARIPVLDYSLSSSSSTPGDRQQFLSQLQNALINVGFLYLSNPPVSQSVVDDLRSYIPRLFSLPQDEKDKLKMSNSPHFLGYSRLGAELTKGLVDYREQYDFGTPHGCQWRPGEPEYKRVWGPSQYPDEQLIPGFRNTFEAYLNQVSTLANEFIRLMSEALGLPTDGLARFYDSKDKMQSLCKIVQYPVPPSSDKSTSQGVGPHYDSGFLTILLQASPHPGLQVQNLSGEWIDAPPIPGTFIINFGRALEFVTDGLVRATSHRVISPPSGPNSTPRYSIPYFHNIRQDVLIKDEKLDLPPEILKLKEIRGDLHTTDSINFSDYETDVSGDVYLNGRVKSHPDVAQKHYPELFKRFFPDGRLPAQGIAY</sequence>
<keyword evidence="1" id="KW-0560">Oxidoreductase</keyword>
<reference evidence="3 4" key="1">
    <citation type="journal article" date="2020" name="ISME J.">
        <title>Uncovering the hidden diversity of litter-decomposition mechanisms in mushroom-forming fungi.</title>
        <authorList>
            <person name="Floudas D."/>
            <person name="Bentzer J."/>
            <person name="Ahren D."/>
            <person name="Johansson T."/>
            <person name="Persson P."/>
            <person name="Tunlid A."/>
        </authorList>
    </citation>
    <scope>NUCLEOTIDE SEQUENCE [LARGE SCALE GENOMIC DNA]</scope>
    <source>
        <strain evidence="3 4">CBS 291.85</strain>
    </source>
</reference>
<dbReference type="OrthoDB" id="288590at2759"/>
<keyword evidence="4" id="KW-1185">Reference proteome</keyword>
<dbReference type="PROSITE" id="PS51471">
    <property type="entry name" value="FE2OG_OXY"/>
    <property type="match status" value="1"/>
</dbReference>
<evidence type="ECO:0000313" key="3">
    <source>
        <dbReference type="EMBL" id="KAF5365049.1"/>
    </source>
</evidence>
<proteinExistence type="inferred from homology"/>
<evidence type="ECO:0000256" key="1">
    <source>
        <dbReference type="RuleBase" id="RU003682"/>
    </source>
</evidence>
<dbReference type="Gene3D" id="2.60.120.330">
    <property type="entry name" value="B-lactam Antibiotic, Isopenicillin N Synthase, Chain"/>
    <property type="match status" value="1"/>
</dbReference>
<dbReference type="InterPro" id="IPR044861">
    <property type="entry name" value="IPNS-like_FE2OG_OXY"/>
</dbReference>
<accession>A0A8H5LPV0</accession>
<dbReference type="EMBL" id="JAACJM010000029">
    <property type="protein sequence ID" value="KAF5365049.1"/>
    <property type="molecule type" value="Genomic_DNA"/>
</dbReference>
<name>A0A8H5LPV0_9AGAR</name>
<dbReference type="Pfam" id="PF14226">
    <property type="entry name" value="DIOX_N"/>
    <property type="match status" value="1"/>
</dbReference>
<comment type="similarity">
    <text evidence="1">Belongs to the iron/ascorbate-dependent oxidoreductase family.</text>
</comment>
<protein>
    <recommendedName>
        <fullName evidence="2">Fe2OG dioxygenase domain-containing protein</fullName>
    </recommendedName>
</protein>
<dbReference type="GO" id="GO:0046872">
    <property type="term" value="F:metal ion binding"/>
    <property type="evidence" value="ECO:0007669"/>
    <property type="project" value="UniProtKB-KW"/>
</dbReference>
<dbReference type="InterPro" id="IPR050231">
    <property type="entry name" value="Iron_ascorbate_oxido_reductase"/>
</dbReference>
<evidence type="ECO:0000313" key="4">
    <source>
        <dbReference type="Proteomes" id="UP000559256"/>
    </source>
</evidence>
<evidence type="ECO:0000259" key="2">
    <source>
        <dbReference type="PROSITE" id="PS51471"/>
    </source>
</evidence>
<dbReference type="PANTHER" id="PTHR47990">
    <property type="entry name" value="2-OXOGLUTARATE (2OG) AND FE(II)-DEPENDENT OXYGENASE SUPERFAMILY PROTEIN-RELATED"/>
    <property type="match status" value="1"/>
</dbReference>
<dbReference type="SUPFAM" id="SSF51197">
    <property type="entry name" value="Clavaminate synthase-like"/>
    <property type="match status" value="1"/>
</dbReference>
<feature type="domain" description="Fe2OG dioxygenase" evidence="2">
    <location>
        <begin position="179"/>
        <end position="290"/>
    </location>
</feature>
<dbReference type="Pfam" id="PF03171">
    <property type="entry name" value="2OG-FeII_Oxy"/>
    <property type="match status" value="1"/>
</dbReference>
<keyword evidence="1" id="KW-0408">Iron</keyword>
<dbReference type="GO" id="GO:0016491">
    <property type="term" value="F:oxidoreductase activity"/>
    <property type="evidence" value="ECO:0007669"/>
    <property type="project" value="UniProtKB-KW"/>
</dbReference>